<comment type="domain">
    <text evidence="5">Contains a C-terminal catalytic domain, and an N-terminal region which modulates catalytic activity.</text>
</comment>
<evidence type="ECO:0000313" key="11">
    <source>
        <dbReference type="EMBL" id="BBE15890.1"/>
    </source>
</evidence>
<feature type="domain" description="Response regulatory" evidence="9">
    <location>
        <begin position="6"/>
        <end position="123"/>
    </location>
</feature>
<dbReference type="Pfam" id="PF01339">
    <property type="entry name" value="CheB_methylest"/>
    <property type="match status" value="1"/>
</dbReference>
<dbReference type="InterPro" id="IPR011006">
    <property type="entry name" value="CheY-like_superfamily"/>
</dbReference>
<dbReference type="PANTHER" id="PTHR42872:SF6">
    <property type="entry name" value="PROTEIN-GLUTAMATE METHYLESTERASE_PROTEIN-GLUTAMINE GLUTAMINASE"/>
    <property type="match status" value="1"/>
</dbReference>
<dbReference type="NCBIfam" id="NF001965">
    <property type="entry name" value="PRK00742.1"/>
    <property type="match status" value="1"/>
</dbReference>
<protein>
    <recommendedName>
        <fullName evidence="5">Protein-glutamate methylesterase/protein-glutamine glutaminase</fullName>
        <ecNumber evidence="5">3.1.1.61</ecNumber>
        <ecNumber evidence="5">3.5.1.44</ecNumber>
    </recommendedName>
</protein>
<dbReference type="AlphaFoldDB" id="A0A5K7S346"/>
<dbReference type="GO" id="GO:0005737">
    <property type="term" value="C:cytoplasm"/>
    <property type="evidence" value="ECO:0007669"/>
    <property type="project" value="UniProtKB-SubCell"/>
</dbReference>
<feature type="region of interest" description="Disordered" evidence="8">
    <location>
        <begin position="137"/>
        <end position="161"/>
    </location>
</feature>
<dbReference type="Proteomes" id="UP001193389">
    <property type="component" value="Chromosome"/>
</dbReference>
<dbReference type="PIRSF" id="PIRSF000876">
    <property type="entry name" value="RR_chemtxs_CheB"/>
    <property type="match status" value="1"/>
</dbReference>
<comment type="function">
    <text evidence="5">Involved in chemotaxis. Part of a chemotaxis signal transduction system that modulates chemotaxis in response to various stimuli. Catalyzes the demethylation of specific methylglutamate residues introduced into the chemoreceptors (methyl-accepting chemotaxis proteins or MCP) by CheR. Also mediates the irreversible deamidation of specific glutamine residues to glutamic acid.</text>
</comment>
<name>A0A5K7S346_9BACT</name>
<comment type="catalytic activity">
    <reaction evidence="5">
        <text>L-glutaminyl-[protein] + H2O = L-glutamyl-[protein] + NH4(+)</text>
        <dbReference type="Rhea" id="RHEA:16441"/>
        <dbReference type="Rhea" id="RHEA-COMP:10207"/>
        <dbReference type="Rhea" id="RHEA-COMP:10208"/>
        <dbReference type="ChEBI" id="CHEBI:15377"/>
        <dbReference type="ChEBI" id="CHEBI:28938"/>
        <dbReference type="ChEBI" id="CHEBI:29973"/>
        <dbReference type="ChEBI" id="CHEBI:30011"/>
        <dbReference type="EC" id="3.5.1.44"/>
    </reaction>
</comment>
<dbReference type="CDD" id="cd17541">
    <property type="entry name" value="REC_CheB-like"/>
    <property type="match status" value="1"/>
</dbReference>
<evidence type="ECO:0000256" key="6">
    <source>
        <dbReference type="PROSITE-ProRule" id="PRU00050"/>
    </source>
</evidence>
<dbReference type="GO" id="GO:0050568">
    <property type="term" value="F:protein-glutamine glutaminase activity"/>
    <property type="evidence" value="ECO:0007669"/>
    <property type="project" value="UniProtKB-UniRule"/>
</dbReference>
<feature type="active site" evidence="5 6">
    <location>
        <position position="201"/>
    </location>
</feature>
<dbReference type="GO" id="GO:0006935">
    <property type="term" value="P:chemotaxis"/>
    <property type="evidence" value="ECO:0007669"/>
    <property type="project" value="UniProtKB-UniRule"/>
</dbReference>
<dbReference type="NCBIfam" id="NF009206">
    <property type="entry name" value="PRK12555.1"/>
    <property type="match status" value="1"/>
</dbReference>
<comment type="catalytic activity">
    <reaction evidence="4 5">
        <text>[protein]-L-glutamate 5-O-methyl ester + H2O = L-glutamyl-[protein] + methanol + H(+)</text>
        <dbReference type="Rhea" id="RHEA:23236"/>
        <dbReference type="Rhea" id="RHEA-COMP:10208"/>
        <dbReference type="Rhea" id="RHEA-COMP:10311"/>
        <dbReference type="ChEBI" id="CHEBI:15377"/>
        <dbReference type="ChEBI" id="CHEBI:15378"/>
        <dbReference type="ChEBI" id="CHEBI:17790"/>
        <dbReference type="ChEBI" id="CHEBI:29973"/>
        <dbReference type="ChEBI" id="CHEBI:82795"/>
        <dbReference type="EC" id="3.1.1.61"/>
    </reaction>
</comment>
<feature type="domain" description="CheB-type methylesterase" evidence="10">
    <location>
        <begin position="163"/>
        <end position="338"/>
    </location>
</feature>
<dbReference type="CDD" id="cd16432">
    <property type="entry name" value="CheB_Rec"/>
    <property type="match status" value="1"/>
</dbReference>
<dbReference type="PROSITE" id="PS50122">
    <property type="entry name" value="CHEB"/>
    <property type="match status" value="1"/>
</dbReference>
<dbReference type="InterPro" id="IPR001789">
    <property type="entry name" value="Sig_transdc_resp-reg_receiver"/>
</dbReference>
<dbReference type="Pfam" id="PF00072">
    <property type="entry name" value="Response_reg"/>
    <property type="match status" value="1"/>
</dbReference>
<comment type="PTM">
    <text evidence="5">Phosphorylated by CheA. Phosphorylation of the N-terminal regulatory domain activates the methylesterase activity.</text>
</comment>
<dbReference type="HAMAP" id="MF_00099">
    <property type="entry name" value="CheB_chemtxs"/>
    <property type="match status" value="1"/>
</dbReference>
<evidence type="ECO:0000259" key="9">
    <source>
        <dbReference type="PROSITE" id="PS50110"/>
    </source>
</evidence>
<keyword evidence="2 5" id="KW-0145">Chemotaxis</keyword>
<evidence type="ECO:0000256" key="4">
    <source>
        <dbReference type="ARBA" id="ARBA00048267"/>
    </source>
</evidence>
<dbReference type="PROSITE" id="PS50110">
    <property type="entry name" value="RESPONSE_REGULATORY"/>
    <property type="match status" value="1"/>
</dbReference>
<dbReference type="SUPFAM" id="SSF52172">
    <property type="entry name" value="CheY-like"/>
    <property type="match status" value="1"/>
</dbReference>
<feature type="active site" evidence="5 6">
    <location>
        <position position="297"/>
    </location>
</feature>
<evidence type="ECO:0000256" key="5">
    <source>
        <dbReference type="HAMAP-Rule" id="MF_00099"/>
    </source>
</evidence>
<dbReference type="EMBL" id="AP018694">
    <property type="protein sequence ID" value="BBE15890.1"/>
    <property type="molecule type" value="Genomic_DNA"/>
</dbReference>
<feature type="compositionally biased region" description="Polar residues" evidence="8">
    <location>
        <begin position="151"/>
        <end position="161"/>
    </location>
</feature>
<keyword evidence="12" id="KW-1185">Reference proteome</keyword>
<dbReference type="KEGG" id="anf:AQPE_0026"/>
<comment type="similarity">
    <text evidence="5">Belongs to the CheB family.</text>
</comment>
<dbReference type="SUPFAM" id="SSF52738">
    <property type="entry name" value="Methylesterase CheB, C-terminal domain"/>
    <property type="match status" value="1"/>
</dbReference>
<dbReference type="GO" id="GO:0008984">
    <property type="term" value="F:protein-glutamate methylesterase activity"/>
    <property type="evidence" value="ECO:0007669"/>
    <property type="project" value="UniProtKB-UniRule"/>
</dbReference>
<keyword evidence="3 5" id="KW-0378">Hydrolase</keyword>
<dbReference type="InterPro" id="IPR008248">
    <property type="entry name" value="CheB-like"/>
</dbReference>
<dbReference type="SMART" id="SM00448">
    <property type="entry name" value="REC"/>
    <property type="match status" value="1"/>
</dbReference>
<feature type="modified residue" description="4-aspartylphosphate" evidence="5 7">
    <location>
        <position position="57"/>
    </location>
</feature>
<evidence type="ECO:0000259" key="10">
    <source>
        <dbReference type="PROSITE" id="PS50122"/>
    </source>
</evidence>
<keyword evidence="1 5" id="KW-0963">Cytoplasm</keyword>
<sequence length="353" mass="38852">MNRKIKVLIVDDSVSVQNVLQGILTNDPEIEVIGTASNPYEAVAKIAEILPDVITLDIEMPRMDGITFLRKLMKQHPIPVVVISSVVGEGSYNGIQALKLGASEIITKPRLSSPKEFEEYSIRIVDAIKASAQTIHIPKKSQKKEDIPINNGDSSSADNQNNDQISDKLILIGASTGGTEVISKILKGLRNDLPGILIVQHMPGEFTKAFANRLNMECNLQVKEAEQDDVIKRGYAYIANGFHHLSVVRENGKYKCKLEMSELVNRHRPSVDVLFKSASKFQGKDITAILLTGMGSDGAKGLLELYKIDARTFAQDEQSSVIFGMPNEAIKLNAAKMIGNPDELIVWLNTIFQ</sequence>
<evidence type="ECO:0000256" key="1">
    <source>
        <dbReference type="ARBA" id="ARBA00022490"/>
    </source>
</evidence>
<feature type="active site" evidence="5 6">
    <location>
        <position position="175"/>
    </location>
</feature>
<evidence type="ECO:0000256" key="7">
    <source>
        <dbReference type="PROSITE-ProRule" id="PRU00169"/>
    </source>
</evidence>
<proteinExistence type="inferred from homology"/>
<dbReference type="GO" id="GO:0000156">
    <property type="term" value="F:phosphorelay response regulator activity"/>
    <property type="evidence" value="ECO:0007669"/>
    <property type="project" value="InterPro"/>
</dbReference>
<evidence type="ECO:0000256" key="8">
    <source>
        <dbReference type="SAM" id="MobiDB-lite"/>
    </source>
</evidence>
<dbReference type="PANTHER" id="PTHR42872">
    <property type="entry name" value="PROTEIN-GLUTAMATE METHYLESTERASE/PROTEIN-GLUTAMINE GLUTAMINASE"/>
    <property type="match status" value="1"/>
</dbReference>
<comment type="subcellular location">
    <subcellularLocation>
        <location evidence="5">Cytoplasm</location>
    </subcellularLocation>
</comment>
<keyword evidence="5 7" id="KW-0597">Phosphoprotein</keyword>
<gene>
    <name evidence="5" type="primary">cheB</name>
    <name evidence="11" type="ORF">AQPE_0026</name>
</gene>
<dbReference type="EC" id="3.5.1.44" evidence="5"/>
<evidence type="ECO:0000256" key="2">
    <source>
        <dbReference type="ARBA" id="ARBA00022500"/>
    </source>
</evidence>
<dbReference type="InterPro" id="IPR000673">
    <property type="entry name" value="Sig_transdc_resp-reg_Me-estase"/>
</dbReference>
<accession>A0A5K7S346</accession>
<reference evidence="11" key="1">
    <citation type="journal article" date="2020" name="Int. J. Syst. Evol. Microbiol.">
        <title>Aquipluma nitroreducens gen. nov. sp. nov., a novel facultatively anaerobic bacterium isolated from a freshwater lake.</title>
        <authorList>
            <person name="Watanabe M."/>
            <person name="Kojima H."/>
            <person name="Fukui M."/>
        </authorList>
    </citation>
    <scope>NUCLEOTIDE SEQUENCE</scope>
    <source>
        <strain evidence="11">MeG22</strain>
    </source>
</reference>
<dbReference type="EC" id="3.1.1.61" evidence="5"/>
<dbReference type="Gene3D" id="3.40.50.180">
    <property type="entry name" value="Methylesterase CheB, C-terminal domain"/>
    <property type="match status" value="1"/>
</dbReference>
<evidence type="ECO:0000256" key="3">
    <source>
        <dbReference type="ARBA" id="ARBA00022801"/>
    </source>
</evidence>
<evidence type="ECO:0000313" key="12">
    <source>
        <dbReference type="Proteomes" id="UP001193389"/>
    </source>
</evidence>
<dbReference type="Gene3D" id="3.40.50.2300">
    <property type="match status" value="1"/>
</dbReference>
<dbReference type="InterPro" id="IPR035909">
    <property type="entry name" value="CheB_C"/>
</dbReference>
<dbReference type="RefSeq" id="WP_318349007.1">
    <property type="nucleotide sequence ID" value="NZ_AP018694.1"/>
</dbReference>
<organism evidence="11 12">
    <name type="scientific">Aquipluma nitroreducens</name>
    <dbReference type="NCBI Taxonomy" id="2010828"/>
    <lineage>
        <taxon>Bacteria</taxon>
        <taxon>Pseudomonadati</taxon>
        <taxon>Bacteroidota</taxon>
        <taxon>Bacteroidia</taxon>
        <taxon>Marinilabiliales</taxon>
        <taxon>Prolixibacteraceae</taxon>
        <taxon>Aquipluma</taxon>
    </lineage>
</organism>